<evidence type="ECO:0000256" key="1">
    <source>
        <dbReference type="SAM" id="SignalP"/>
    </source>
</evidence>
<accession>A0AB34JHJ9</accession>
<evidence type="ECO:0000313" key="2">
    <source>
        <dbReference type="EMBL" id="KAL1520999.1"/>
    </source>
</evidence>
<evidence type="ECO:0000313" key="3">
    <source>
        <dbReference type="Proteomes" id="UP001515480"/>
    </source>
</evidence>
<feature type="chain" id="PRO_5044266330" evidence="1">
    <location>
        <begin position="19"/>
        <end position="292"/>
    </location>
</feature>
<sequence>MSLCVLSFLVCRAIRSYAAIGGSHSTSEGDGTSPALDGSALPFAEGISSEIEAVWFGGSPMVGSGDADLVVYPPSSIFLPRASTSLSDEVCLLQGARASLRSGCGTTCRTCSSSLLSIDGKLLTRVSGTRAELEEERRVSGRSQFFHSSSTSNSVGMLGTRGMDDFLAATRCDLASFAAAAIGSLRASNSPSIVMQAVRALHDISLRDAQDKLRIIARRMGTKFAHMVDRAYPARINAITTLPNMRSNDPSMSFSAAATDETNTSTMTSVCTLTWWQCLLTSRREPAKDGTT</sequence>
<dbReference type="Proteomes" id="UP001515480">
    <property type="component" value="Unassembled WGS sequence"/>
</dbReference>
<comment type="caution">
    <text evidence="2">The sequence shown here is derived from an EMBL/GenBank/DDBJ whole genome shotgun (WGS) entry which is preliminary data.</text>
</comment>
<feature type="signal peptide" evidence="1">
    <location>
        <begin position="1"/>
        <end position="18"/>
    </location>
</feature>
<protein>
    <submittedName>
        <fullName evidence="2">Uncharacterized protein</fullName>
    </submittedName>
</protein>
<name>A0AB34JHJ9_PRYPA</name>
<dbReference type="AlphaFoldDB" id="A0AB34JHJ9"/>
<reference evidence="2 3" key="1">
    <citation type="journal article" date="2024" name="Science">
        <title>Giant polyketide synthase enzymes in the biosynthesis of giant marine polyether toxins.</title>
        <authorList>
            <person name="Fallon T.R."/>
            <person name="Shende V.V."/>
            <person name="Wierzbicki I.H."/>
            <person name="Pendleton A.L."/>
            <person name="Watervoot N.F."/>
            <person name="Auber R.P."/>
            <person name="Gonzalez D.J."/>
            <person name="Wisecaver J.H."/>
            <person name="Moore B.S."/>
        </authorList>
    </citation>
    <scope>NUCLEOTIDE SEQUENCE [LARGE SCALE GENOMIC DNA]</scope>
    <source>
        <strain evidence="2 3">12B1</strain>
    </source>
</reference>
<keyword evidence="1" id="KW-0732">Signal</keyword>
<dbReference type="EMBL" id="JBGBPQ010000008">
    <property type="protein sequence ID" value="KAL1520999.1"/>
    <property type="molecule type" value="Genomic_DNA"/>
</dbReference>
<gene>
    <name evidence="2" type="ORF">AB1Y20_022556</name>
</gene>
<proteinExistence type="predicted"/>
<keyword evidence="3" id="KW-1185">Reference proteome</keyword>
<organism evidence="2 3">
    <name type="scientific">Prymnesium parvum</name>
    <name type="common">Toxic golden alga</name>
    <dbReference type="NCBI Taxonomy" id="97485"/>
    <lineage>
        <taxon>Eukaryota</taxon>
        <taxon>Haptista</taxon>
        <taxon>Haptophyta</taxon>
        <taxon>Prymnesiophyceae</taxon>
        <taxon>Prymnesiales</taxon>
        <taxon>Prymnesiaceae</taxon>
        <taxon>Prymnesium</taxon>
    </lineage>
</organism>